<comment type="caution">
    <text evidence="3">The sequence shown here is derived from an EMBL/GenBank/DDBJ whole genome shotgun (WGS) entry which is preliminary data.</text>
</comment>
<dbReference type="EMBL" id="JAAGNX010000002">
    <property type="protein sequence ID" value="NDV62522.1"/>
    <property type="molecule type" value="Genomic_DNA"/>
</dbReference>
<reference evidence="3 4" key="1">
    <citation type="submission" date="2020-02" db="EMBL/GenBank/DDBJ databases">
        <title>Albibacoteraceae fam. nov., the first described family within the subdivision 4 Verrucomicrobia.</title>
        <authorList>
            <person name="Xi F."/>
        </authorList>
    </citation>
    <scope>NUCLEOTIDE SEQUENCE [LARGE SCALE GENOMIC DNA]</scope>
    <source>
        <strain evidence="3 4">CK1056</strain>
    </source>
</reference>
<gene>
    <name evidence="3" type="ORF">G0Q06_08675</name>
</gene>
<dbReference type="PANTHER" id="PTHR33734">
    <property type="entry name" value="LYSM DOMAIN-CONTAINING GPI-ANCHORED PROTEIN 2"/>
    <property type="match status" value="1"/>
</dbReference>
<dbReference type="SMART" id="SM00257">
    <property type="entry name" value="LysM"/>
    <property type="match status" value="1"/>
</dbReference>
<keyword evidence="1" id="KW-0175">Coiled coil</keyword>
<dbReference type="PANTHER" id="PTHR33734:SF22">
    <property type="entry name" value="MEMBRANE-BOUND LYTIC MUREIN TRANSGLYCOSYLASE D"/>
    <property type="match status" value="1"/>
</dbReference>
<proteinExistence type="predicted"/>
<name>A0A6B2M2H5_9BACT</name>
<sequence length="203" mass="22926">MMSRQFAKVLFLVGLFGLLPLTGWTQVNSVNVQLANLRSDINRLDQVVRSLRLEVESLQRENRQMQEWVKGQLQTTSPDAVSSEQLNAVLRQFEQKIQSVNQVSRQTLVNEVSKEIETLAEQTQKAINALAKAVEGQPQLEQVIVFNDNYPRSGTSYTVKGGDSLARIARELGSKVDWIRNANRLSSDIIYPGQELFIPLKND</sequence>
<evidence type="ECO:0000256" key="1">
    <source>
        <dbReference type="SAM" id="Coils"/>
    </source>
</evidence>
<dbReference type="InterPro" id="IPR036779">
    <property type="entry name" value="LysM_dom_sf"/>
</dbReference>
<dbReference type="InterPro" id="IPR018392">
    <property type="entry name" value="LysM"/>
</dbReference>
<dbReference type="Proteomes" id="UP000478417">
    <property type="component" value="Unassembled WGS sequence"/>
</dbReference>
<evidence type="ECO:0000259" key="2">
    <source>
        <dbReference type="PROSITE" id="PS51782"/>
    </source>
</evidence>
<dbReference type="SUPFAM" id="SSF54106">
    <property type="entry name" value="LysM domain"/>
    <property type="match status" value="1"/>
</dbReference>
<accession>A0A6B2M2H5</accession>
<dbReference type="CDD" id="cd00118">
    <property type="entry name" value="LysM"/>
    <property type="match status" value="1"/>
</dbReference>
<protein>
    <submittedName>
        <fullName evidence="3">LysM peptidoglycan-binding domain-containing protein</fullName>
    </submittedName>
</protein>
<dbReference type="PROSITE" id="PS51782">
    <property type="entry name" value="LYSM"/>
    <property type="match status" value="1"/>
</dbReference>
<organism evidence="3 4">
    <name type="scientific">Oceanipulchritudo coccoides</name>
    <dbReference type="NCBI Taxonomy" id="2706888"/>
    <lineage>
        <taxon>Bacteria</taxon>
        <taxon>Pseudomonadati</taxon>
        <taxon>Verrucomicrobiota</taxon>
        <taxon>Opitutia</taxon>
        <taxon>Puniceicoccales</taxon>
        <taxon>Oceanipulchritudinaceae</taxon>
        <taxon>Oceanipulchritudo</taxon>
    </lineage>
</organism>
<feature type="coiled-coil region" evidence="1">
    <location>
        <begin position="27"/>
        <end position="129"/>
    </location>
</feature>
<evidence type="ECO:0000313" key="3">
    <source>
        <dbReference type="EMBL" id="NDV62522.1"/>
    </source>
</evidence>
<feature type="domain" description="LysM" evidence="2">
    <location>
        <begin position="155"/>
        <end position="198"/>
    </location>
</feature>
<dbReference type="Gene3D" id="3.10.350.10">
    <property type="entry name" value="LysM domain"/>
    <property type="match status" value="1"/>
</dbReference>
<dbReference type="AlphaFoldDB" id="A0A6B2M2H5"/>
<evidence type="ECO:0000313" key="4">
    <source>
        <dbReference type="Proteomes" id="UP000478417"/>
    </source>
</evidence>
<dbReference type="Pfam" id="PF01476">
    <property type="entry name" value="LysM"/>
    <property type="match status" value="1"/>
</dbReference>
<dbReference type="RefSeq" id="WP_163964498.1">
    <property type="nucleotide sequence ID" value="NZ_JAAGNX010000002.1"/>
</dbReference>
<keyword evidence="4" id="KW-1185">Reference proteome</keyword>